<feature type="transmembrane region" description="Helical" evidence="1">
    <location>
        <begin position="6"/>
        <end position="23"/>
    </location>
</feature>
<name>X1FLC1_9ZZZZ</name>
<comment type="caution">
    <text evidence="2">The sequence shown here is derived from an EMBL/GenBank/DDBJ whole genome shotgun (WGS) entry which is preliminary data.</text>
</comment>
<gene>
    <name evidence="2" type="ORF">S01H4_67291</name>
</gene>
<dbReference type="SUPFAM" id="SSF53067">
    <property type="entry name" value="Actin-like ATPase domain"/>
    <property type="match status" value="1"/>
</dbReference>
<dbReference type="EMBL" id="BART01042238">
    <property type="protein sequence ID" value="GAH21563.1"/>
    <property type="molecule type" value="Genomic_DNA"/>
</dbReference>
<dbReference type="InterPro" id="IPR043129">
    <property type="entry name" value="ATPase_NBD"/>
</dbReference>
<evidence type="ECO:0000313" key="2">
    <source>
        <dbReference type="EMBL" id="GAH21563.1"/>
    </source>
</evidence>
<evidence type="ECO:0000256" key="1">
    <source>
        <dbReference type="SAM" id="Phobius"/>
    </source>
</evidence>
<accession>X1FLC1</accession>
<dbReference type="Gene3D" id="3.30.420.40">
    <property type="match status" value="1"/>
</dbReference>
<dbReference type="InterPro" id="IPR000600">
    <property type="entry name" value="ROK"/>
</dbReference>
<organism evidence="2">
    <name type="scientific">marine sediment metagenome</name>
    <dbReference type="NCBI Taxonomy" id="412755"/>
    <lineage>
        <taxon>unclassified sequences</taxon>
        <taxon>metagenomes</taxon>
        <taxon>ecological metagenomes</taxon>
    </lineage>
</organism>
<keyword evidence="1" id="KW-1133">Transmembrane helix</keyword>
<feature type="non-terminal residue" evidence="2">
    <location>
        <position position="1"/>
    </location>
</feature>
<sequence length="34" mass="3670">DDLICFTIGTGIGGAVLIDGKLLRGKRNTIKRRV</sequence>
<reference evidence="2" key="1">
    <citation type="journal article" date="2014" name="Front. Microbiol.">
        <title>High frequency of phylogenetically diverse reductive dehalogenase-homologous genes in deep subseafloor sedimentary metagenomes.</title>
        <authorList>
            <person name="Kawai M."/>
            <person name="Futagami T."/>
            <person name="Toyoda A."/>
            <person name="Takaki Y."/>
            <person name="Nishi S."/>
            <person name="Hori S."/>
            <person name="Arai W."/>
            <person name="Tsubouchi T."/>
            <person name="Morono Y."/>
            <person name="Uchiyama I."/>
            <person name="Ito T."/>
            <person name="Fujiyama A."/>
            <person name="Inagaki F."/>
            <person name="Takami H."/>
        </authorList>
    </citation>
    <scope>NUCLEOTIDE SEQUENCE</scope>
    <source>
        <strain evidence="2">Expedition CK06-06</strain>
    </source>
</reference>
<proteinExistence type="predicted"/>
<dbReference type="AlphaFoldDB" id="X1FLC1"/>
<dbReference type="Pfam" id="PF00480">
    <property type="entry name" value="ROK"/>
    <property type="match status" value="1"/>
</dbReference>
<evidence type="ECO:0008006" key="3">
    <source>
        <dbReference type="Google" id="ProtNLM"/>
    </source>
</evidence>
<keyword evidence="1" id="KW-0472">Membrane</keyword>
<protein>
    <recommendedName>
        <fullName evidence="3">ROK family protein</fullName>
    </recommendedName>
</protein>
<keyword evidence="1" id="KW-0812">Transmembrane</keyword>